<evidence type="ECO:0000313" key="2">
    <source>
        <dbReference type="Proteomes" id="UP001596122"/>
    </source>
</evidence>
<dbReference type="RefSeq" id="WP_340271128.1">
    <property type="nucleotide sequence ID" value="NZ_JBBEOG010000009.1"/>
</dbReference>
<reference evidence="2" key="1">
    <citation type="journal article" date="2019" name="Int. J. Syst. Evol. Microbiol.">
        <title>The Global Catalogue of Microorganisms (GCM) 10K type strain sequencing project: providing services to taxonomists for standard genome sequencing and annotation.</title>
        <authorList>
            <consortium name="The Broad Institute Genomics Platform"/>
            <consortium name="The Broad Institute Genome Sequencing Center for Infectious Disease"/>
            <person name="Wu L."/>
            <person name="Ma J."/>
        </authorList>
    </citation>
    <scope>NUCLEOTIDE SEQUENCE [LARGE SCALE GENOMIC DNA]</scope>
    <source>
        <strain evidence="2">CCUG 43114</strain>
    </source>
</reference>
<dbReference type="Proteomes" id="UP001596122">
    <property type="component" value="Unassembled WGS sequence"/>
</dbReference>
<keyword evidence="2" id="KW-1185">Reference proteome</keyword>
<protein>
    <recommendedName>
        <fullName evidence="3">Flp pilus assembly protein RcpC/CpaB domain-containing protein</fullName>
    </recommendedName>
</protein>
<dbReference type="EMBL" id="JBHSLD010000013">
    <property type="protein sequence ID" value="MFC5381835.1"/>
    <property type="molecule type" value="Genomic_DNA"/>
</dbReference>
<evidence type="ECO:0000313" key="1">
    <source>
        <dbReference type="EMBL" id="MFC5381835.1"/>
    </source>
</evidence>
<sequence length="182" mass="18073">MLPGPLRPELRLDPHLRRRVRRSWVRVAPVAVPLLLVCLLLPRLVSPGEAQANDSPGPGSPSAARAVVVPDGRVVVAVTPSEPAVLALLAHGDRVDVHGPAPGGDPLPGDGVGATGDAATQWLGGVAPVRRLASAAGVVATGDPLPPGSVALAVTPAEAVALAGAQGGVHLALLLSEDDGAG</sequence>
<comment type="caution">
    <text evidence="1">The sequence shown here is derived from an EMBL/GenBank/DDBJ whole genome shotgun (WGS) entry which is preliminary data.</text>
</comment>
<evidence type="ECO:0008006" key="3">
    <source>
        <dbReference type="Google" id="ProtNLM"/>
    </source>
</evidence>
<proteinExistence type="predicted"/>
<organism evidence="1 2">
    <name type="scientific">Aquipuribacter nitratireducens</name>
    <dbReference type="NCBI Taxonomy" id="650104"/>
    <lineage>
        <taxon>Bacteria</taxon>
        <taxon>Bacillati</taxon>
        <taxon>Actinomycetota</taxon>
        <taxon>Actinomycetes</taxon>
        <taxon>Micrococcales</taxon>
        <taxon>Intrasporangiaceae</taxon>
        <taxon>Aquipuribacter</taxon>
    </lineage>
</organism>
<accession>A0ABW0GPD0</accession>
<name>A0ABW0GPD0_9MICO</name>
<gene>
    <name evidence="1" type="ORF">ACFPJ6_13690</name>
</gene>